<sequence>MGFFYSQFFKTPAYPTGSYQGKTIVITGSNTGLGKEAARHYVRMGASRMILAVRNLDQGHEAKHDIEATTGCAADVIQVWRVDMSSYASVQKFAARINTELDRVDIFLANAGCAKLKYTTAEDNETQITVNVVATFLLVMLVLPKLKETAARCKTRPVLSVTSSGAYQHTTFPQRTAPAGGLFAAINDQATAEKHWAEQYPLSKLLEIFVVRAFAERYPASASSSTGAGFPVTLSCVSPGLCHSGLAREQDTLGFRALKLVLARSTEVGSRTLVHAGSGGVETHGQFLEDCEVDPLNELVTGNKNVHDRLWNELVDKLKAIKSDVMDF</sequence>
<comment type="caution">
    <text evidence="2">The sequence shown here is derived from an EMBL/GenBank/DDBJ whole genome shotgun (WGS) entry which is preliminary data.</text>
</comment>
<keyword evidence="1" id="KW-0560">Oxidoreductase</keyword>
<dbReference type="RefSeq" id="XP_066718977.1">
    <property type="nucleotide sequence ID" value="XM_066854699.1"/>
</dbReference>
<evidence type="ECO:0000313" key="2">
    <source>
        <dbReference type="EMBL" id="KAK8076018.1"/>
    </source>
</evidence>
<gene>
    <name evidence="2" type="ORF">PG994_003290</name>
</gene>
<dbReference type="PANTHER" id="PTHR43157">
    <property type="entry name" value="PHOSPHATIDYLINOSITOL-GLYCAN BIOSYNTHESIS CLASS F PROTEIN-RELATED"/>
    <property type="match status" value="1"/>
</dbReference>
<keyword evidence="3" id="KW-1185">Reference proteome</keyword>
<dbReference type="SUPFAM" id="SSF51735">
    <property type="entry name" value="NAD(P)-binding Rossmann-fold domains"/>
    <property type="match status" value="1"/>
</dbReference>
<dbReference type="EMBL" id="JAQQWL010000004">
    <property type="protein sequence ID" value="KAK8076018.1"/>
    <property type="molecule type" value="Genomic_DNA"/>
</dbReference>
<dbReference type="Proteomes" id="UP001480595">
    <property type="component" value="Unassembled WGS sequence"/>
</dbReference>
<proteinExistence type="predicted"/>
<name>A0ABR1VXN7_9PEZI</name>
<accession>A0ABR1VXN7</accession>
<reference evidence="2 3" key="1">
    <citation type="submission" date="2023-01" db="EMBL/GenBank/DDBJ databases">
        <title>Analysis of 21 Apiospora genomes using comparative genomics revels a genus with tremendous synthesis potential of carbohydrate active enzymes and secondary metabolites.</title>
        <authorList>
            <person name="Sorensen T."/>
        </authorList>
    </citation>
    <scope>NUCLEOTIDE SEQUENCE [LARGE SCALE GENOMIC DNA]</scope>
    <source>
        <strain evidence="2 3">CBS 135458</strain>
    </source>
</reference>
<dbReference type="GeneID" id="92087762"/>
<protein>
    <submittedName>
        <fullName evidence="2">Retinol dehydrogenase</fullName>
    </submittedName>
</protein>
<dbReference type="InterPro" id="IPR036291">
    <property type="entry name" value="NAD(P)-bd_dom_sf"/>
</dbReference>
<dbReference type="PRINTS" id="PR00081">
    <property type="entry name" value="GDHRDH"/>
</dbReference>
<dbReference type="PANTHER" id="PTHR43157:SF31">
    <property type="entry name" value="PHOSPHATIDYLINOSITOL-GLYCAN BIOSYNTHESIS CLASS F PROTEIN"/>
    <property type="match status" value="1"/>
</dbReference>
<evidence type="ECO:0000313" key="3">
    <source>
        <dbReference type="Proteomes" id="UP001480595"/>
    </source>
</evidence>
<dbReference type="InterPro" id="IPR002347">
    <property type="entry name" value="SDR_fam"/>
</dbReference>
<organism evidence="2 3">
    <name type="scientific">Apiospora phragmitis</name>
    <dbReference type="NCBI Taxonomy" id="2905665"/>
    <lineage>
        <taxon>Eukaryota</taxon>
        <taxon>Fungi</taxon>
        <taxon>Dikarya</taxon>
        <taxon>Ascomycota</taxon>
        <taxon>Pezizomycotina</taxon>
        <taxon>Sordariomycetes</taxon>
        <taxon>Xylariomycetidae</taxon>
        <taxon>Amphisphaeriales</taxon>
        <taxon>Apiosporaceae</taxon>
        <taxon>Apiospora</taxon>
    </lineage>
</organism>
<dbReference type="Gene3D" id="3.40.50.720">
    <property type="entry name" value="NAD(P)-binding Rossmann-like Domain"/>
    <property type="match status" value="1"/>
</dbReference>
<evidence type="ECO:0000256" key="1">
    <source>
        <dbReference type="ARBA" id="ARBA00023002"/>
    </source>
</evidence>
<dbReference type="Pfam" id="PF00106">
    <property type="entry name" value="adh_short"/>
    <property type="match status" value="1"/>
</dbReference>